<dbReference type="InterPro" id="IPR000719">
    <property type="entry name" value="Prot_kinase_dom"/>
</dbReference>
<feature type="domain" description="Protein kinase" evidence="15">
    <location>
        <begin position="26"/>
        <end position="288"/>
    </location>
</feature>
<reference evidence="16 17" key="1">
    <citation type="submission" date="2017-09" db="EMBL/GenBank/DDBJ databases">
        <authorList>
            <consortium name="International Durum Wheat Genome Sequencing Consortium (IDWGSC)"/>
            <person name="Milanesi L."/>
        </authorList>
    </citation>
    <scope>NUCLEOTIDE SEQUENCE [LARGE SCALE GENOMIC DNA]</scope>
    <source>
        <strain evidence="17">cv. Svevo</strain>
    </source>
</reference>
<dbReference type="GO" id="GO:0005524">
    <property type="term" value="F:ATP binding"/>
    <property type="evidence" value="ECO:0007669"/>
    <property type="project" value="UniProtKB-UniRule"/>
</dbReference>
<dbReference type="Gramene" id="TRITD7Av1G023880.1">
    <property type="protein sequence ID" value="TRITD7Av1G023880.1"/>
    <property type="gene ID" value="TRITD7Av1G023880"/>
</dbReference>
<dbReference type="InterPro" id="IPR001245">
    <property type="entry name" value="Ser-Thr/Tyr_kinase_cat_dom"/>
</dbReference>
<dbReference type="GO" id="GO:0005886">
    <property type="term" value="C:plasma membrane"/>
    <property type="evidence" value="ECO:0007669"/>
    <property type="project" value="UniProtKB-SubCell"/>
</dbReference>
<evidence type="ECO:0000256" key="9">
    <source>
        <dbReference type="ARBA" id="ARBA00022989"/>
    </source>
</evidence>
<dbReference type="GO" id="GO:0004672">
    <property type="term" value="F:protein kinase activity"/>
    <property type="evidence" value="ECO:0007669"/>
    <property type="project" value="InterPro"/>
</dbReference>
<evidence type="ECO:0000256" key="6">
    <source>
        <dbReference type="ARBA" id="ARBA00022729"/>
    </source>
</evidence>
<dbReference type="FunFam" id="1.10.510.10:FF:000240">
    <property type="entry name" value="Lectin-domain containing receptor kinase A4.3"/>
    <property type="match status" value="1"/>
</dbReference>
<dbReference type="InterPro" id="IPR011009">
    <property type="entry name" value="Kinase-like_dom_sf"/>
</dbReference>
<feature type="binding site" evidence="13">
    <location>
        <position position="55"/>
    </location>
    <ligand>
        <name>ATP</name>
        <dbReference type="ChEBI" id="CHEBI:30616"/>
    </ligand>
</feature>
<dbReference type="Gene3D" id="1.10.510.10">
    <property type="entry name" value="Transferase(Phosphotransferase) domain 1"/>
    <property type="match status" value="1"/>
</dbReference>
<accession>A0A9R0Z3R5</accession>
<evidence type="ECO:0000256" key="5">
    <source>
        <dbReference type="ARBA" id="ARBA00022692"/>
    </source>
</evidence>
<dbReference type="PROSITE" id="PS00107">
    <property type="entry name" value="PROTEIN_KINASE_ATP"/>
    <property type="match status" value="1"/>
</dbReference>
<evidence type="ECO:0000256" key="14">
    <source>
        <dbReference type="SAM" id="MobiDB-lite"/>
    </source>
</evidence>
<dbReference type="FunFam" id="3.30.200.20:FF:000168">
    <property type="entry name" value="L-type lectin-domain containing receptor kinase IX.1"/>
    <property type="match status" value="1"/>
</dbReference>
<evidence type="ECO:0000256" key="11">
    <source>
        <dbReference type="ARBA" id="ARBA00023170"/>
    </source>
</evidence>
<keyword evidence="7 13" id="KW-0547">Nucleotide-binding</keyword>
<evidence type="ECO:0000313" key="17">
    <source>
        <dbReference type="Proteomes" id="UP000324705"/>
    </source>
</evidence>
<feature type="region of interest" description="Disordered" evidence="14">
    <location>
        <begin position="258"/>
        <end position="288"/>
    </location>
</feature>
<dbReference type="OMA" id="QENILPW"/>
<keyword evidence="8 13" id="KW-0067">ATP-binding</keyword>
<keyword evidence="6" id="KW-0732">Signal</keyword>
<dbReference type="PROSITE" id="PS50011">
    <property type="entry name" value="PROTEIN_KINASE_DOM"/>
    <property type="match status" value="1"/>
</dbReference>
<proteinExistence type="inferred from homology"/>
<comment type="similarity">
    <text evidence="2">In the N-terminal section; belongs to the leguminous lectin family.</text>
</comment>
<evidence type="ECO:0000256" key="1">
    <source>
        <dbReference type="ARBA" id="ARBA00004251"/>
    </source>
</evidence>
<dbReference type="Proteomes" id="UP000324705">
    <property type="component" value="Chromosome 7A"/>
</dbReference>
<dbReference type="PANTHER" id="PTHR27007">
    <property type="match status" value="1"/>
</dbReference>
<keyword evidence="4" id="KW-1003">Cell membrane</keyword>
<evidence type="ECO:0000256" key="8">
    <source>
        <dbReference type="ARBA" id="ARBA00022840"/>
    </source>
</evidence>
<keyword evidence="5" id="KW-0812">Transmembrane</keyword>
<dbReference type="Gene3D" id="3.30.200.20">
    <property type="entry name" value="Phosphorylase Kinase, domain 1"/>
    <property type="match status" value="1"/>
</dbReference>
<evidence type="ECO:0000256" key="4">
    <source>
        <dbReference type="ARBA" id="ARBA00022475"/>
    </source>
</evidence>
<evidence type="ECO:0000256" key="13">
    <source>
        <dbReference type="PROSITE-ProRule" id="PRU10141"/>
    </source>
</evidence>
<dbReference type="AlphaFoldDB" id="A0A9R0Z3R5"/>
<keyword evidence="10" id="KW-0472">Membrane</keyword>
<dbReference type="Pfam" id="PF07714">
    <property type="entry name" value="PK_Tyr_Ser-Thr"/>
    <property type="match status" value="2"/>
</dbReference>
<evidence type="ECO:0000256" key="12">
    <source>
        <dbReference type="ARBA" id="ARBA00023180"/>
    </source>
</evidence>
<dbReference type="InterPro" id="IPR017441">
    <property type="entry name" value="Protein_kinase_ATP_BS"/>
</dbReference>
<evidence type="ECO:0000313" key="16">
    <source>
        <dbReference type="EMBL" id="VAI69741.1"/>
    </source>
</evidence>
<organism evidence="16 17">
    <name type="scientific">Triticum turgidum subsp. durum</name>
    <name type="common">Durum wheat</name>
    <name type="synonym">Triticum durum</name>
    <dbReference type="NCBI Taxonomy" id="4567"/>
    <lineage>
        <taxon>Eukaryota</taxon>
        <taxon>Viridiplantae</taxon>
        <taxon>Streptophyta</taxon>
        <taxon>Embryophyta</taxon>
        <taxon>Tracheophyta</taxon>
        <taxon>Spermatophyta</taxon>
        <taxon>Magnoliopsida</taxon>
        <taxon>Liliopsida</taxon>
        <taxon>Poales</taxon>
        <taxon>Poaceae</taxon>
        <taxon>BOP clade</taxon>
        <taxon>Pooideae</taxon>
        <taxon>Triticodae</taxon>
        <taxon>Triticeae</taxon>
        <taxon>Triticinae</taxon>
        <taxon>Triticum</taxon>
    </lineage>
</organism>
<evidence type="ECO:0000256" key="3">
    <source>
        <dbReference type="ARBA" id="ARBA00010217"/>
    </source>
</evidence>
<keyword evidence="11" id="KW-0675">Receptor</keyword>
<gene>
    <name evidence="16" type="ORF">TRITD_7Av1G023880</name>
</gene>
<keyword evidence="17" id="KW-1185">Reference proteome</keyword>
<comment type="similarity">
    <text evidence="3">In the C-terminal section; belongs to the protein kinase superfamily. Ser/Thr protein kinase family.</text>
</comment>
<evidence type="ECO:0000256" key="7">
    <source>
        <dbReference type="ARBA" id="ARBA00022741"/>
    </source>
</evidence>
<sequence length="288" mass="31878">MEEDFEKGTAPKWFCYSDLAMATDNFSDDKKLGQGGFGSVYKGFLKELDLHVAIKRVSKGSKQGRKEYASEVRVISRLRHKNLVQLIGWCHGGRELLLVYELMPNGSLDRHLCAANNAILPWSVRHAGTMGYMDPECMITGKANAESDVYSFGVVLLEIACGRRPVVVVHQEEEDDDEDAVHLAQWVWSSYGRGKILDAADTRIGGEFDAREMECMLIVGLWCAQLDLKLRPSIRQALNVLRFEAPLPPLPSRMPAASYMPPVSGTGSCTSSSAVTRQSTARPPLSRA</sequence>
<name>A0A9R0Z3R5_TRITD</name>
<evidence type="ECO:0000259" key="15">
    <source>
        <dbReference type="PROSITE" id="PS50011"/>
    </source>
</evidence>
<comment type="subcellular location">
    <subcellularLocation>
        <location evidence="1">Cell membrane</location>
        <topology evidence="1">Single-pass type I membrane protein</topology>
    </subcellularLocation>
</comment>
<keyword evidence="9" id="KW-1133">Transmembrane helix</keyword>
<dbReference type="SUPFAM" id="SSF56112">
    <property type="entry name" value="Protein kinase-like (PK-like)"/>
    <property type="match status" value="1"/>
</dbReference>
<dbReference type="EMBL" id="LT934123">
    <property type="protein sequence ID" value="VAI69741.1"/>
    <property type="molecule type" value="Genomic_DNA"/>
</dbReference>
<dbReference type="GO" id="GO:0002229">
    <property type="term" value="P:defense response to oomycetes"/>
    <property type="evidence" value="ECO:0007669"/>
    <property type="project" value="UniProtKB-ARBA"/>
</dbReference>
<evidence type="ECO:0000256" key="2">
    <source>
        <dbReference type="ARBA" id="ARBA00008536"/>
    </source>
</evidence>
<feature type="compositionally biased region" description="Polar residues" evidence="14">
    <location>
        <begin position="265"/>
        <end position="281"/>
    </location>
</feature>
<protein>
    <recommendedName>
        <fullName evidence="15">Protein kinase domain-containing protein</fullName>
    </recommendedName>
</protein>
<dbReference type="InterPro" id="IPR050528">
    <property type="entry name" value="L-type_Lectin-RKs"/>
</dbReference>
<keyword evidence="12" id="KW-0325">Glycoprotein</keyword>
<evidence type="ECO:0000256" key="10">
    <source>
        <dbReference type="ARBA" id="ARBA00023136"/>
    </source>
</evidence>